<dbReference type="GO" id="GO:0004553">
    <property type="term" value="F:hydrolase activity, hydrolyzing O-glycosyl compounds"/>
    <property type="evidence" value="ECO:0007669"/>
    <property type="project" value="InterPro"/>
</dbReference>
<dbReference type="AlphaFoldDB" id="A0A4R0KDJ8"/>
<feature type="domain" description="F5/8 type C" evidence="5">
    <location>
        <begin position="582"/>
        <end position="678"/>
    </location>
</feature>
<evidence type="ECO:0000256" key="3">
    <source>
        <dbReference type="ARBA" id="ARBA00023295"/>
    </source>
</evidence>
<dbReference type="InterPro" id="IPR017853">
    <property type="entry name" value="GH"/>
</dbReference>
<dbReference type="Pfam" id="PF00754">
    <property type="entry name" value="F5_F8_type_C"/>
    <property type="match status" value="1"/>
</dbReference>
<keyword evidence="7" id="KW-1185">Reference proteome</keyword>
<dbReference type="SUPFAM" id="SSF51445">
    <property type="entry name" value="(Trans)glycosidases"/>
    <property type="match status" value="1"/>
</dbReference>
<sequence>MVSDPVSRRTFLASSGGLLASLTLPAVLPDQAAAAPAAPTDLARYRPVRASSSTYAATPPQFAVDGLAVPGVRGSGWRAAGSDPQWIVVDLEDRCRVQAVRLTFEATAQDPAFDFSGGNPYGNTTGQELLSSSPLDFRVDTSTDGSSWQTVHQATNSPGGTVDITLDSAVTAQYVRLTGTRQANTNSLGLNGFQVYGTTDGHRPPATGWTDWGRHTDRPPALRKAADGTFPIESGWNLTMDDFAGTTDGAALAQPGVDTSTWLPATVPGTVLGSLVEQRHFPDPVEGMNNLEIPDALSRHGWWYHRKFDRPSGSGQRAWLEFDGINHQADVWLNGTQVGTVKHPFARAAFDVTTALKAKNALAVKITPMPHPGTAGDKGDAGQAFVQSATLYLDSPTLLAASGWDWMPAVRDRAAGIWNHVRLRFTGDVVLGDARVVTKVPSVDRASVAITIPVRNAAAAARTVTVKTAFDGRTASKTVTLQAGAAMNVAFDTVTVENAKLWWPNGYGDPTLHELSVTATIGGSTSDSRTTTFGIREFDYSYDLPIVIDPATNSAAQTVGLPRQTARYLRIQGRRRATGWGYSLWTLAIKDSSNPDIDLARAGTATASSDDGSPAAQAIDGNDRSRWSSQYTDDQWIQVDLGTSKSFDRIELLWETAYALLFTIQVSDDGSEWTDVQDVSNAPVPLKISVNGVRVFCRGGNWGWDELLRRMPEDKLRAVIGMHRDMNFTMIRNWIGSSTREEFYQACDENGILVWNDFWEAGPFTDDLPGYVDIARDTIVRYRTHPCIVIWCGANEQHPPAAIDAGIAAAVREEDDEILYLPDSAAGFVSGHGPYHWVDPAKYFDPNTYDTFNFGFHTEIGMPTIPVVESMRNLVGPDDPGWPIGTPWYHHDWSTHGNQRPETYLGAIDERLGSSSGLEEFTRKAQFVNYENMRAMFEAWNAHLWTDASALLLWMSHPAWHSTVWQTYDYDLDVNGSYYGARKGCEAIHVQANQIDWSVVAVNHTTKPVTAKVVAELYDLTGARLATHTDDVVVAASNKTESFEVAFGAELPDLHLLRLTLSDPQGKVLSENTYWRYRKATDVQQMNALSVAKLDVRSTTSRGKLTATVRNTGRTVAAMTRLSLRDRSGNRVLPAIYSDNYLWLLPGESRTITVTTPSSASGLKLEAEPFND</sequence>
<feature type="domain" description="F5/8 type C" evidence="5">
    <location>
        <begin position="33"/>
        <end position="198"/>
    </location>
</feature>
<dbReference type="Pfam" id="PF00703">
    <property type="entry name" value="Glyco_hydro_2"/>
    <property type="match status" value="1"/>
</dbReference>
<dbReference type="Proteomes" id="UP000291144">
    <property type="component" value="Unassembled WGS sequence"/>
</dbReference>
<dbReference type="Gene3D" id="2.60.40.10">
    <property type="entry name" value="Immunoglobulins"/>
    <property type="match status" value="3"/>
</dbReference>
<dbReference type="InterPro" id="IPR043534">
    <property type="entry name" value="EBDG/EBM"/>
</dbReference>
<dbReference type="InterPro" id="IPR006102">
    <property type="entry name" value="Ig-like_GH2"/>
</dbReference>
<dbReference type="PANTHER" id="PTHR43536:SF1">
    <property type="entry name" value="MANNOSYLGLYCOPROTEIN ENDO-BETA-MANNOSIDASE"/>
    <property type="match status" value="1"/>
</dbReference>
<reference evidence="6 7" key="1">
    <citation type="submission" date="2019-02" db="EMBL/GenBank/DDBJ databases">
        <title>Kribbella capetownensis sp. nov. and Kribbella speibonae sp. nov., isolated from soil.</title>
        <authorList>
            <person name="Curtis S.M."/>
            <person name="Norton I."/>
            <person name="Everest G.J."/>
            <person name="Meyers P.R."/>
        </authorList>
    </citation>
    <scope>NUCLEOTIDE SEQUENCE [LARGE SCALE GENOMIC DNA]</scope>
    <source>
        <strain evidence="6 7">NRRL B-24813</strain>
    </source>
</reference>
<dbReference type="Pfam" id="PF22633">
    <property type="entry name" value="F5_F8_type_C_2"/>
    <property type="match status" value="1"/>
</dbReference>
<dbReference type="InterPro" id="IPR000421">
    <property type="entry name" value="FA58C"/>
</dbReference>
<protein>
    <submittedName>
        <fullName evidence="6">Glycosyl hydrolase</fullName>
    </submittedName>
</protein>
<dbReference type="Gene3D" id="2.60.120.260">
    <property type="entry name" value="Galactose-binding domain-like"/>
    <property type="match status" value="3"/>
</dbReference>
<name>A0A4R0KDJ8_9ACTN</name>
<accession>A0A4R0KDJ8</accession>
<dbReference type="GO" id="GO:0005975">
    <property type="term" value="P:carbohydrate metabolic process"/>
    <property type="evidence" value="ECO:0007669"/>
    <property type="project" value="InterPro"/>
</dbReference>
<keyword evidence="3" id="KW-0326">Glycosidase</keyword>
<evidence type="ECO:0000313" key="6">
    <source>
        <dbReference type="EMBL" id="TCC56456.1"/>
    </source>
</evidence>
<comment type="similarity">
    <text evidence="1">Belongs to the glycosyl hydrolase 2 family.</text>
</comment>
<evidence type="ECO:0000256" key="2">
    <source>
        <dbReference type="ARBA" id="ARBA00022801"/>
    </source>
</evidence>
<evidence type="ECO:0000313" key="7">
    <source>
        <dbReference type="Proteomes" id="UP000291144"/>
    </source>
</evidence>
<dbReference type="InterPro" id="IPR006311">
    <property type="entry name" value="TAT_signal"/>
</dbReference>
<dbReference type="InterPro" id="IPR013783">
    <property type="entry name" value="Ig-like_fold"/>
</dbReference>
<dbReference type="InterPro" id="IPR008979">
    <property type="entry name" value="Galactose-bd-like_sf"/>
</dbReference>
<dbReference type="SUPFAM" id="SSF49303">
    <property type="entry name" value="beta-Galactosidase/glucuronidase domain"/>
    <property type="match status" value="3"/>
</dbReference>
<proteinExistence type="inferred from homology"/>
<feature type="region of interest" description="Disordered" evidence="4">
    <location>
        <begin position="199"/>
        <end position="220"/>
    </location>
</feature>
<feature type="region of interest" description="Disordered" evidence="4">
    <location>
        <begin position="602"/>
        <end position="627"/>
    </location>
</feature>
<organism evidence="6 7">
    <name type="scientific">Kribbella pittospori</name>
    <dbReference type="NCBI Taxonomy" id="722689"/>
    <lineage>
        <taxon>Bacteria</taxon>
        <taxon>Bacillati</taxon>
        <taxon>Actinomycetota</taxon>
        <taxon>Actinomycetes</taxon>
        <taxon>Propionibacteriales</taxon>
        <taxon>Kribbellaceae</taxon>
        <taxon>Kribbella</taxon>
    </lineage>
</organism>
<dbReference type="Pfam" id="PF22666">
    <property type="entry name" value="Glyco_hydro_2_N2"/>
    <property type="match status" value="1"/>
</dbReference>
<gene>
    <name evidence="6" type="ORF">E0H73_32765</name>
</gene>
<keyword evidence="2 6" id="KW-0378">Hydrolase</keyword>
<dbReference type="Pfam" id="PF18368">
    <property type="entry name" value="Ig_GlcNase"/>
    <property type="match status" value="1"/>
</dbReference>
<evidence type="ECO:0000256" key="4">
    <source>
        <dbReference type="SAM" id="MobiDB-lite"/>
    </source>
</evidence>
<dbReference type="InterPro" id="IPR041351">
    <property type="entry name" value="Ig_GlcNase"/>
</dbReference>
<dbReference type="PROSITE" id="PS51318">
    <property type="entry name" value="TAT"/>
    <property type="match status" value="1"/>
</dbReference>
<dbReference type="PROSITE" id="PS50022">
    <property type="entry name" value="FA58C_3"/>
    <property type="match status" value="2"/>
</dbReference>
<comment type="caution">
    <text evidence="6">The sequence shown here is derived from an EMBL/GenBank/DDBJ whole genome shotgun (WGS) entry which is preliminary data.</text>
</comment>
<dbReference type="OrthoDB" id="9758603at2"/>
<dbReference type="EMBL" id="SJKB01000012">
    <property type="protein sequence ID" value="TCC56456.1"/>
    <property type="molecule type" value="Genomic_DNA"/>
</dbReference>
<dbReference type="Gene3D" id="3.20.20.80">
    <property type="entry name" value="Glycosidases"/>
    <property type="match status" value="1"/>
</dbReference>
<dbReference type="InterPro" id="IPR054593">
    <property type="entry name" value="Beta-mannosidase-like_N2"/>
</dbReference>
<dbReference type="SUPFAM" id="SSF49785">
    <property type="entry name" value="Galactose-binding domain-like"/>
    <property type="match status" value="3"/>
</dbReference>
<dbReference type="InterPro" id="IPR036156">
    <property type="entry name" value="Beta-gal/glucu_dom_sf"/>
</dbReference>
<dbReference type="PANTHER" id="PTHR43536">
    <property type="entry name" value="MANNOSYLGLYCOPROTEIN ENDO-BETA-MANNOSIDASE"/>
    <property type="match status" value="1"/>
</dbReference>
<evidence type="ECO:0000256" key="1">
    <source>
        <dbReference type="ARBA" id="ARBA00007401"/>
    </source>
</evidence>
<evidence type="ECO:0000259" key="5">
    <source>
        <dbReference type="PROSITE" id="PS50022"/>
    </source>
</evidence>